<gene>
    <name evidence="7" type="ORF">LLY24_07830</name>
</gene>
<feature type="domain" description="Fe-containing alcohol dehydrogenase-like C-terminal" evidence="6">
    <location>
        <begin position="193"/>
        <end position="387"/>
    </location>
</feature>
<dbReference type="Gene3D" id="1.20.1090.10">
    <property type="entry name" value="Dehydroquinate synthase-like - alpha domain"/>
    <property type="match status" value="1"/>
</dbReference>
<dbReference type="Pfam" id="PF00465">
    <property type="entry name" value="Fe-ADH"/>
    <property type="match status" value="1"/>
</dbReference>
<dbReference type="InterPro" id="IPR039697">
    <property type="entry name" value="Alcohol_dehydrogenase_Fe"/>
</dbReference>
<proteinExistence type="inferred from homology"/>
<dbReference type="Pfam" id="PF25137">
    <property type="entry name" value="ADH_Fe_C"/>
    <property type="match status" value="1"/>
</dbReference>
<name>A0ABT2ECE1_9GAMM</name>
<evidence type="ECO:0000256" key="4">
    <source>
        <dbReference type="ARBA" id="ARBA00023027"/>
    </source>
</evidence>
<evidence type="ECO:0000256" key="1">
    <source>
        <dbReference type="ARBA" id="ARBA00001962"/>
    </source>
</evidence>
<comment type="cofactor">
    <cofactor evidence="1">
        <name>Fe cation</name>
        <dbReference type="ChEBI" id="CHEBI:24875"/>
    </cofactor>
</comment>
<evidence type="ECO:0000313" key="8">
    <source>
        <dbReference type="Proteomes" id="UP001165542"/>
    </source>
</evidence>
<feature type="domain" description="Alcohol dehydrogenase iron-type/glycerol dehydrogenase GldA" evidence="5">
    <location>
        <begin position="12"/>
        <end position="181"/>
    </location>
</feature>
<evidence type="ECO:0000256" key="3">
    <source>
        <dbReference type="ARBA" id="ARBA00023002"/>
    </source>
</evidence>
<evidence type="ECO:0000256" key="2">
    <source>
        <dbReference type="ARBA" id="ARBA00007358"/>
    </source>
</evidence>
<evidence type="ECO:0000313" key="7">
    <source>
        <dbReference type="EMBL" id="MCS2609224.1"/>
    </source>
</evidence>
<keyword evidence="3" id="KW-0560">Oxidoreductase</keyword>
<protein>
    <submittedName>
        <fullName evidence="7">Iron-containing alcohol dehydrogenase</fullName>
    </submittedName>
</protein>
<dbReference type="Gene3D" id="3.40.50.1970">
    <property type="match status" value="1"/>
</dbReference>
<keyword evidence="8" id="KW-1185">Reference proteome</keyword>
<dbReference type="CDD" id="cd08551">
    <property type="entry name" value="Fe-ADH"/>
    <property type="match status" value="1"/>
</dbReference>
<evidence type="ECO:0000259" key="6">
    <source>
        <dbReference type="Pfam" id="PF25137"/>
    </source>
</evidence>
<dbReference type="SUPFAM" id="SSF56796">
    <property type="entry name" value="Dehydroquinate synthase-like"/>
    <property type="match status" value="1"/>
</dbReference>
<sequence>MTDASLSKSHCPTRVEFGRQVWTRVAEIVQENNWSKVLLLTDPGLKGSRLHRSLVSSLESLGIELEEFDGIDPEPTDKNVVSALRVSSALSPHALVVLGGGSAIDVAKAVAIVATNGGEISDYEGIDTFDVPPLPLIAIPTTAGTGSEVSGAAVITDTLRNSKMAIRHAHYGPATYAILDPEAISTTPQHVAIHSGIDAFVHAFESYLSKLANPFTDAQNLHAIRLISDNLRPYVANRENQDAAFNMLCASSMAAMSFGTTGTGNVHCMAMALGSKYPIPHGLANAVCLPHVAEFNFIATPQRFAILAATMGIDTRGLSTLDAGRKAITAIKELCDDLNVPPRLRDVGVEKKDLPEISEKCFLLNYNRWNPRWTTEKDFLTLLQKAY</sequence>
<dbReference type="RefSeq" id="WP_259035730.1">
    <property type="nucleotide sequence ID" value="NZ_JAJISC010000003.1"/>
</dbReference>
<evidence type="ECO:0000259" key="5">
    <source>
        <dbReference type="Pfam" id="PF00465"/>
    </source>
</evidence>
<organism evidence="7 8">
    <name type="scientific">Halomonas dongshanensis</name>
    <dbReference type="NCBI Taxonomy" id="2890835"/>
    <lineage>
        <taxon>Bacteria</taxon>
        <taxon>Pseudomonadati</taxon>
        <taxon>Pseudomonadota</taxon>
        <taxon>Gammaproteobacteria</taxon>
        <taxon>Oceanospirillales</taxon>
        <taxon>Halomonadaceae</taxon>
        <taxon>Halomonas</taxon>
    </lineage>
</organism>
<dbReference type="InterPro" id="IPR001670">
    <property type="entry name" value="ADH_Fe/GldA"/>
</dbReference>
<accession>A0ABT2ECE1</accession>
<comment type="similarity">
    <text evidence="2">Belongs to the iron-containing alcohol dehydrogenase family.</text>
</comment>
<dbReference type="PROSITE" id="PS00913">
    <property type="entry name" value="ADH_IRON_1"/>
    <property type="match status" value="1"/>
</dbReference>
<comment type="caution">
    <text evidence="7">The sequence shown here is derived from an EMBL/GenBank/DDBJ whole genome shotgun (WGS) entry which is preliminary data.</text>
</comment>
<dbReference type="EMBL" id="JAJISC010000003">
    <property type="protein sequence ID" value="MCS2609224.1"/>
    <property type="molecule type" value="Genomic_DNA"/>
</dbReference>
<dbReference type="Proteomes" id="UP001165542">
    <property type="component" value="Unassembled WGS sequence"/>
</dbReference>
<dbReference type="PANTHER" id="PTHR11496:SF102">
    <property type="entry name" value="ALCOHOL DEHYDROGENASE 4"/>
    <property type="match status" value="1"/>
</dbReference>
<dbReference type="PANTHER" id="PTHR11496">
    <property type="entry name" value="ALCOHOL DEHYDROGENASE"/>
    <property type="match status" value="1"/>
</dbReference>
<reference evidence="7" key="1">
    <citation type="submission" date="2021-11" db="EMBL/GenBank/DDBJ databases">
        <title>Halomonas sp., isolated from a coastal aquaculture zone in Dongshan Bay.</title>
        <authorList>
            <person name="Lin W."/>
        </authorList>
    </citation>
    <scope>NUCLEOTIDE SEQUENCE</scope>
    <source>
        <strain evidence="7">Yzlin-01</strain>
    </source>
</reference>
<dbReference type="InterPro" id="IPR018211">
    <property type="entry name" value="ADH_Fe_CS"/>
</dbReference>
<keyword evidence="4" id="KW-0520">NAD</keyword>
<dbReference type="InterPro" id="IPR056798">
    <property type="entry name" value="ADH_Fe_C"/>
</dbReference>